<reference evidence="8 9" key="1">
    <citation type="submission" date="2020-04" db="EMBL/GenBank/DDBJ databases">
        <authorList>
            <person name="Alioto T."/>
            <person name="Alioto T."/>
            <person name="Gomez Garrido J."/>
        </authorList>
    </citation>
    <scope>NUCLEOTIDE SEQUENCE [LARGE SCALE GENOMIC DNA]</scope>
</reference>
<feature type="transmembrane region" description="Helical" evidence="7">
    <location>
        <begin position="23"/>
        <end position="51"/>
    </location>
</feature>
<evidence type="ECO:0000256" key="4">
    <source>
        <dbReference type="ARBA" id="ARBA00022989"/>
    </source>
</evidence>
<evidence type="ECO:0000256" key="1">
    <source>
        <dbReference type="ARBA" id="ARBA00004141"/>
    </source>
</evidence>
<dbReference type="Proteomes" id="UP000494165">
    <property type="component" value="Unassembled WGS sequence"/>
</dbReference>
<name>A0A8S1BZG5_9INSE</name>
<dbReference type="InterPro" id="IPR018499">
    <property type="entry name" value="Tetraspanin/Peripherin"/>
</dbReference>
<dbReference type="InterPro" id="IPR008952">
    <property type="entry name" value="Tetraspanin_EC2_sf"/>
</dbReference>
<feature type="disulfide bond" evidence="6">
    <location>
        <begin position="156"/>
        <end position="189"/>
    </location>
</feature>
<evidence type="ECO:0000256" key="7">
    <source>
        <dbReference type="RuleBase" id="RU361218"/>
    </source>
</evidence>
<dbReference type="AlphaFoldDB" id="A0A8S1BZG5"/>
<organism evidence="8 9">
    <name type="scientific">Cloeon dipterum</name>
    <dbReference type="NCBI Taxonomy" id="197152"/>
    <lineage>
        <taxon>Eukaryota</taxon>
        <taxon>Metazoa</taxon>
        <taxon>Ecdysozoa</taxon>
        <taxon>Arthropoda</taxon>
        <taxon>Hexapoda</taxon>
        <taxon>Insecta</taxon>
        <taxon>Pterygota</taxon>
        <taxon>Palaeoptera</taxon>
        <taxon>Ephemeroptera</taxon>
        <taxon>Pisciforma</taxon>
        <taxon>Baetidae</taxon>
        <taxon>Cloeon</taxon>
    </lineage>
</organism>
<evidence type="ECO:0000256" key="5">
    <source>
        <dbReference type="ARBA" id="ARBA00023136"/>
    </source>
</evidence>
<feature type="transmembrane region" description="Helical" evidence="7">
    <location>
        <begin position="63"/>
        <end position="87"/>
    </location>
</feature>
<sequence>MISEMGCCLFDCIGGIVLTIFRWALFVFNVIFLVGGISLIVTGSLLLVNIGEVDDFISNDAEIGAIILITTGSISFLLAFLGCCGAIKKSPWMMNTYAGLLFVLFATQLAGGIVAFVYQDSLENGFKERLVNYGNNYNTEEFATKAWDKLQSEQQCCGVGNFTDWQELFVPPLEVPPVSCTCNEGSDGCGAQIPSNGDIFYYTEGCYTKIQPFLRDMVLSTAGVGIGTALLQLVAGLFSLCLANRFKEKRRKGSH</sequence>
<dbReference type="PANTHER" id="PTHR19282:SF527">
    <property type="entry name" value="TETRASPANIN"/>
    <property type="match status" value="1"/>
</dbReference>
<accession>A0A8S1BZG5</accession>
<gene>
    <name evidence="8" type="ORF">CLODIP_2_CD07890</name>
</gene>
<evidence type="ECO:0000256" key="2">
    <source>
        <dbReference type="ARBA" id="ARBA00006840"/>
    </source>
</evidence>
<keyword evidence="3 7" id="KW-0812">Transmembrane</keyword>
<dbReference type="PRINTS" id="PR00259">
    <property type="entry name" value="TMFOUR"/>
</dbReference>
<evidence type="ECO:0000313" key="9">
    <source>
        <dbReference type="Proteomes" id="UP000494165"/>
    </source>
</evidence>
<dbReference type="PIRSF" id="PIRSF002419">
    <property type="entry name" value="Tetraspanin"/>
    <property type="match status" value="1"/>
</dbReference>
<dbReference type="SUPFAM" id="SSF48652">
    <property type="entry name" value="Tetraspanin"/>
    <property type="match status" value="1"/>
</dbReference>
<comment type="similarity">
    <text evidence="2 7">Belongs to the tetraspanin (TM4SF) family.</text>
</comment>
<comment type="caution">
    <text evidence="8">The sequence shown here is derived from an EMBL/GenBank/DDBJ whole genome shotgun (WGS) entry which is preliminary data.</text>
</comment>
<dbReference type="PANTHER" id="PTHR19282">
    <property type="entry name" value="TETRASPANIN"/>
    <property type="match status" value="1"/>
</dbReference>
<feature type="transmembrane region" description="Helical" evidence="7">
    <location>
        <begin position="222"/>
        <end position="243"/>
    </location>
</feature>
<keyword evidence="9" id="KW-1185">Reference proteome</keyword>
<evidence type="ECO:0000256" key="6">
    <source>
        <dbReference type="PIRSR" id="PIRSR002419-1"/>
    </source>
</evidence>
<keyword evidence="4 7" id="KW-1133">Transmembrane helix</keyword>
<proteinExistence type="inferred from homology"/>
<evidence type="ECO:0000256" key="3">
    <source>
        <dbReference type="ARBA" id="ARBA00022692"/>
    </source>
</evidence>
<dbReference type="Pfam" id="PF00335">
    <property type="entry name" value="Tetraspanin"/>
    <property type="match status" value="1"/>
</dbReference>
<evidence type="ECO:0000313" key="8">
    <source>
        <dbReference type="EMBL" id="CAB3360143.1"/>
    </source>
</evidence>
<dbReference type="EMBL" id="CADEPI010000002">
    <property type="protein sequence ID" value="CAB3360143.1"/>
    <property type="molecule type" value="Genomic_DNA"/>
</dbReference>
<dbReference type="Gene3D" id="1.10.1450.10">
    <property type="entry name" value="Tetraspanin"/>
    <property type="match status" value="1"/>
</dbReference>
<protein>
    <recommendedName>
        <fullName evidence="7">Tetraspanin</fullName>
    </recommendedName>
</protein>
<keyword evidence="5 7" id="KW-0472">Membrane</keyword>
<feature type="transmembrane region" description="Helical" evidence="7">
    <location>
        <begin position="99"/>
        <end position="118"/>
    </location>
</feature>
<dbReference type="OrthoDB" id="5982705at2759"/>
<dbReference type="InterPro" id="IPR000301">
    <property type="entry name" value="Tetraspanin_animals"/>
</dbReference>
<keyword evidence="6" id="KW-1015">Disulfide bond</keyword>
<dbReference type="GO" id="GO:0005886">
    <property type="term" value="C:plasma membrane"/>
    <property type="evidence" value="ECO:0007669"/>
    <property type="project" value="TreeGrafter"/>
</dbReference>
<comment type="subcellular location">
    <subcellularLocation>
        <location evidence="1 7">Membrane</location>
        <topology evidence="1 7">Multi-pass membrane protein</topology>
    </subcellularLocation>
</comment>